<feature type="compositionally biased region" description="Polar residues" evidence="1">
    <location>
        <begin position="133"/>
        <end position="145"/>
    </location>
</feature>
<feature type="compositionally biased region" description="Low complexity" evidence="1">
    <location>
        <begin position="158"/>
        <end position="174"/>
    </location>
</feature>
<gene>
    <name evidence="2" type="ORF">B0H16DRAFT_1840125</name>
</gene>
<sequence>MPKIPRPRWSHTQIRNKPLVEFSDTMGWSEREFGRFKEHIIAAANKLNLDTFSEPKEQDPAKWEQLLVGCRAKFPQLDDFQNHWPLEVYYTKYVIWRVSNRNRRCRSTQETGTRSQGKSKRNNKHMGSEKGQRTSAATVIQSPRTHANPRSPAPGEESTSASRSSQSISVAQTSLDASPSASGNDEGSSSGSKTSSVSAKDNSSLSVTSRSSRGAGAISSQNSKRGPCILCSAQFPVSPSETMQLREFFHDRPDLLRVLSVVGIIADHHLNAFLRLNSHRRHDFLHSGALQGRLTYLQKVEILDLLESYHDCRSSTLTSRVNVDRAQKVGSTKIKRPPVWLEDILAYYRAGYTDVMRHMRLTDEEEYFEVVNLIEGQIPQYLDVANAIEDQDDAQLEALVESICEEKPHLRKYDDLWPVYVHIRRYLSARSAGLPGTRSVLTAPLHKCPLLQTYPHSRVPRSLAALLADLEMEELGPAFLFLGIRSDDQFASIITSPRVRAQFVAELSTGAGRSLVGCSDFQRTMMAWVLEQI</sequence>
<proteinExistence type="predicted"/>
<feature type="compositionally biased region" description="Polar residues" evidence="1">
    <location>
        <begin position="175"/>
        <end position="187"/>
    </location>
</feature>
<evidence type="ECO:0000313" key="3">
    <source>
        <dbReference type="Proteomes" id="UP001215598"/>
    </source>
</evidence>
<dbReference type="AlphaFoldDB" id="A0AAD7IW86"/>
<organism evidence="2 3">
    <name type="scientific">Mycena metata</name>
    <dbReference type="NCBI Taxonomy" id="1033252"/>
    <lineage>
        <taxon>Eukaryota</taxon>
        <taxon>Fungi</taxon>
        <taxon>Dikarya</taxon>
        <taxon>Basidiomycota</taxon>
        <taxon>Agaricomycotina</taxon>
        <taxon>Agaricomycetes</taxon>
        <taxon>Agaricomycetidae</taxon>
        <taxon>Agaricales</taxon>
        <taxon>Marasmiineae</taxon>
        <taxon>Mycenaceae</taxon>
        <taxon>Mycena</taxon>
    </lineage>
</organism>
<keyword evidence="3" id="KW-1185">Reference proteome</keyword>
<dbReference type="Proteomes" id="UP001215598">
    <property type="component" value="Unassembled WGS sequence"/>
</dbReference>
<feature type="compositionally biased region" description="Low complexity" evidence="1">
    <location>
        <begin position="188"/>
        <end position="220"/>
    </location>
</feature>
<evidence type="ECO:0000313" key="2">
    <source>
        <dbReference type="EMBL" id="KAJ7751689.1"/>
    </source>
</evidence>
<feature type="region of interest" description="Disordered" evidence="1">
    <location>
        <begin position="104"/>
        <end position="222"/>
    </location>
</feature>
<name>A0AAD7IW86_9AGAR</name>
<dbReference type="EMBL" id="JARKIB010000061">
    <property type="protein sequence ID" value="KAJ7751689.1"/>
    <property type="molecule type" value="Genomic_DNA"/>
</dbReference>
<evidence type="ECO:0000256" key="1">
    <source>
        <dbReference type="SAM" id="MobiDB-lite"/>
    </source>
</evidence>
<accession>A0AAD7IW86</accession>
<reference evidence="2" key="1">
    <citation type="submission" date="2023-03" db="EMBL/GenBank/DDBJ databases">
        <title>Massive genome expansion in bonnet fungi (Mycena s.s.) driven by repeated elements and novel gene families across ecological guilds.</title>
        <authorList>
            <consortium name="Lawrence Berkeley National Laboratory"/>
            <person name="Harder C.B."/>
            <person name="Miyauchi S."/>
            <person name="Viragh M."/>
            <person name="Kuo A."/>
            <person name="Thoen E."/>
            <person name="Andreopoulos B."/>
            <person name="Lu D."/>
            <person name="Skrede I."/>
            <person name="Drula E."/>
            <person name="Henrissat B."/>
            <person name="Morin E."/>
            <person name="Kohler A."/>
            <person name="Barry K."/>
            <person name="LaButti K."/>
            <person name="Morin E."/>
            <person name="Salamov A."/>
            <person name="Lipzen A."/>
            <person name="Mereny Z."/>
            <person name="Hegedus B."/>
            <person name="Baldrian P."/>
            <person name="Stursova M."/>
            <person name="Weitz H."/>
            <person name="Taylor A."/>
            <person name="Grigoriev I.V."/>
            <person name="Nagy L.G."/>
            <person name="Martin F."/>
            <person name="Kauserud H."/>
        </authorList>
    </citation>
    <scope>NUCLEOTIDE SEQUENCE</scope>
    <source>
        <strain evidence="2">CBHHK182m</strain>
    </source>
</reference>
<protein>
    <submittedName>
        <fullName evidence="2">Uncharacterized protein</fullName>
    </submittedName>
</protein>
<comment type="caution">
    <text evidence="2">The sequence shown here is derived from an EMBL/GenBank/DDBJ whole genome shotgun (WGS) entry which is preliminary data.</text>
</comment>